<dbReference type="Pfam" id="PF03004">
    <property type="entry name" value="Transposase_24"/>
    <property type="match status" value="1"/>
</dbReference>
<sequence length="463" mass="51717">LGDDVELSVSSDESVEALSLSKENEVEEVDPEQPEIQLGDSDEEEYISDLNESDNEDVNVEFDISPTTEDEMGNIWFEDGVGLLQEGGERVVGGDLLPFLHLYHRPLHRYHRQTYDLCTGTTDLCTATTGNRTPDLCTFTTDRTQIDGLCISIAHVCADDETSHHEGEGSYNETMRAVWINEGYKNHRFTEHSHELRARSAWTTTARENFKHLMCNVRKNAERACASTDKNQWKAHGPVWMRKEYWMELCDIWRAEKWNENSSKAKQNRAAHPEANLHTSGFVSFATHKARLEVVQLKRPPQFQELFDETHKKKGTNDYISEKAREVAESYSRGMDEMYGDDSQRPELDPDIWIAASGAPKKGHVYGFGHSLGTTRVISSCSSSVSHATSPFTTSAAPGGSSSAAPTMTPNMFRAIVNVTVSQNISTIVFEIVSQNISTIVSQTVSQMLAELGIHGSRAPPPQ</sequence>
<organism evidence="2 3">
    <name type="scientific">Colocasia esculenta</name>
    <name type="common">Wild taro</name>
    <name type="synonym">Arum esculentum</name>
    <dbReference type="NCBI Taxonomy" id="4460"/>
    <lineage>
        <taxon>Eukaryota</taxon>
        <taxon>Viridiplantae</taxon>
        <taxon>Streptophyta</taxon>
        <taxon>Embryophyta</taxon>
        <taxon>Tracheophyta</taxon>
        <taxon>Spermatophyta</taxon>
        <taxon>Magnoliopsida</taxon>
        <taxon>Liliopsida</taxon>
        <taxon>Araceae</taxon>
        <taxon>Aroideae</taxon>
        <taxon>Colocasieae</taxon>
        <taxon>Colocasia</taxon>
    </lineage>
</organism>
<comment type="caution">
    <text evidence="2">The sequence shown here is derived from an EMBL/GenBank/DDBJ whole genome shotgun (WGS) entry which is preliminary data.</text>
</comment>
<feature type="non-terminal residue" evidence="2">
    <location>
        <position position="463"/>
    </location>
</feature>
<dbReference type="Proteomes" id="UP000652761">
    <property type="component" value="Unassembled WGS sequence"/>
</dbReference>
<keyword evidence="3" id="KW-1185">Reference proteome</keyword>
<dbReference type="AlphaFoldDB" id="A0A843UM94"/>
<feature type="compositionally biased region" description="Low complexity" evidence="1">
    <location>
        <begin position="7"/>
        <end position="21"/>
    </location>
</feature>
<feature type="non-terminal residue" evidence="2">
    <location>
        <position position="1"/>
    </location>
</feature>
<protein>
    <submittedName>
        <fullName evidence="2">Uncharacterized protein</fullName>
    </submittedName>
</protein>
<accession>A0A843UM94</accession>
<dbReference type="InterPro" id="IPR004252">
    <property type="entry name" value="Probable_transposase_24"/>
</dbReference>
<reference evidence="2" key="1">
    <citation type="submission" date="2017-07" db="EMBL/GenBank/DDBJ databases">
        <title>Taro Niue Genome Assembly and Annotation.</title>
        <authorList>
            <person name="Atibalentja N."/>
            <person name="Keating K."/>
            <person name="Fields C.J."/>
        </authorList>
    </citation>
    <scope>NUCLEOTIDE SEQUENCE</scope>
    <source>
        <strain evidence="2">Niue_2</strain>
        <tissue evidence="2">Leaf</tissue>
    </source>
</reference>
<proteinExistence type="predicted"/>
<feature type="region of interest" description="Disordered" evidence="1">
    <location>
        <begin position="1"/>
        <end position="41"/>
    </location>
</feature>
<name>A0A843UM94_COLES</name>
<dbReference type="EMBL" id="NMUH01000763">
    <property type="protein sequence ID" value="MQL84451.1"/>
    <property type="molecule type" value="Genomic_DNA"/>
</dbReference>
<evidence type="ECO:0000256" key="1">
    <source>
        <dbReference type="SAM" id="MobiDB-lite"/>
    </source>
</evidence>
<gene>
    <name evidence="2" type="ORF">Taro_016963</name>
</gene>
<dbReference type="OrthoDB" id="651362at2759"/>
<evidence type="ECO:0000313" key="2">
    <source>
        <dbReference type="EMBL" id="MQL84451.1"/>
    </source>
</evidence>
<evidence type="ECO:0000313" key="3">
    <source>
        <dbReference type="Proteomes" id="UP000652761"/>
    </source>
</evidence>